<evidence type="ECO:0000313" key="2">
    <source>
        <dbReference type="Proteomes" id="UP000554488"/>
    </source>
</evidence>
<dbReference type="Proteomes" id="UP000554488">
    <property type="component" value="Unassembled WGS sequence"/>
</dbReference>
<reference evidence="1 2" key="2">
    <citation type="submission" date="2020-07" db="EMBL/GenBank/DDBJ databases">
        <title>Bacterial metabolism rescues the inhibition of intestinal drug absorption by food and drug additives.</title>
        <authorList>
            <person name="Zou L."/>
            <person name="Spanogiannopoulos P."/>
            <person name="Chien H.-C."/>
            <person name="Pieper L.M."/>
            <person name="Cai W."/>
            <person name="Khuri N."/>
            <person name="Pottel J."/>
            <person name="Vora B."/>
            <person name="Ni Z."/>
            <person name="Tsakalozou E."/>
            <person name="Zhang W."/>
            <person name="Shoichet B.K."/>
            <person name="Giacomini K.M."/>
            <person name="Turnbaugh P.J."/>
        </authorList>
    </citation>
    <scope>NUCLEOTIDE SEQUENCE [LARGE SCALE GENOMIC DNA]</scope>
    <source>
        <strain evidence="1 2">F22</strain>
    </source>
</reference>
<protein>
    <submittedName>
        <fullName evidence="1">Uncharacterized protein</fullName>
    </submittedName>
</protein>
<evidence type="ECO:0000313" key="1">
    <source>
        <dbReference type="EMBL" id="NUN85067.1"/>
    </source>
</evidence>
<accession>A0A849XKE8</accession>
<dbReference type="EMBL" id="JABWDC010000001">
    <property type="protein sequence ID" value="NUN85067.1"/>
    <property type="molecule type" value="Genomic_DNA"/>
</dbReference>
<sequence length="47" mass="5576">MQHIFIAEIDGKEINMATMMPEEKQKAVMEMTRKFVEHFGYQQEKTA</sequence>
<dbReference type="AlphaFoldDB" id="A0A849XKE8"/>
<comment type="caution">
    <text evidence="1">The sequence shown here is derived from an EMBL/GenBank/DDBJ whole genome shotgun (WGS) entry which is preliminary data.</text>
</comment>
<dbReference type="RefSeq" id="WP_175305101.1">
    <property type="nucleotide sequence ID" value="NZ_JABWDC010000001.1"/>
</dbReference>
<name>A0A849XKE8_9FIRM</name>
<proteinExistence type="predicted"/>
<gene>
    <name evidence="1" type="ORF">HUU93_00375</name>
</gene>
<reference evidence="1 2" key="1">
    <citation type="submission" date="2020-04" db="EMBL/GenBank/DDBJ databases">
        <authorList>
            <person name="Pieper L."/>
        </authorList>
    </citation>
    <scope>NUCLEOTIDE SEQUENCE [LARGE SCALE GENOMIC DNA]</scope>
    <source>
        <strain evidence="1 2">F22</strain>
    </source>
</reference>
<organism evidence="1 2">
    <name type="scientific">Coprococcus comes</name>
    <dbReference type="NCBI Taxonomy" id="410072"/>
    <lineage>
        <taxon>Bacteria</taxon>
        <taxon>Bacillati</taxon>
        <taxon>Bacillota</taxon>
        <taxon>Clostridia</taxon>
        <taxon>Lachnospirales</taxon>
        <taxon>Lachnospiraceae</taxon>
        <taxon>Coprococcus</taxon>
    </lineage>
</organism>